<comment type="caution">
    <text evidence="2">The sequence shown here is derived from an EMBL/GenBank/DDBJ whole genome shotgun (WGS) entry which is preliminary data.</text>
</comment>
<name>A0ABN9T9N6_9DINO</name>
<dbReference type="InterPro" id="IPR002059">
    <property type="entry name" value="CSP_DNA-bd"/>
</dbReference>
<feature type="domain" description="CSD" evidence="1">
    <location>
        <begin position="123"/>
        <end position="189"/>
    </location>
</feature>
<evidence type="ECO:0000259" key="1">
    <source>
        <dbReference type="PROSITE" id="PS51857"/>
    </source>
</evidence>
<protein>
    <recommendedName>
        <fullName evidence="1">CSD domain-containing protein</fullName>
    </recommendedName>
</protein>
<keyword evidence="3" id="KW-1185">Reference proteome</keyword>
<accession>A0ABN9T9N6</accession>
<evidence type="ECO:0000313" key="2">
    <source>
        <dbReference type="EMBL" id="CAK0841876.1"/>
    </source>
</evidence>
<dbReference type="EMBL" id="CAUYUJ010014488">
    <property type="protein sequence ID" value="CAK0841876.1"/>
    <property type="molecule type" value="Genomic_DNA"/>
</dbReference>
<organism evidence="2 3">
    <name type="scientific">Prorocentrum cordatum</name>
    <dbReference type="NCBI Taxonomy" id="2364126"/>
    <lineage>
        <taxon>Eukaryota</taxon>
        <taxon>Sar</taxon>
        <taxon>Alveolata</taxon>
        <taxon>Dinophyceae</taxon>
        <taxon>Prorocentrales</taxon>
        <taxon>Prorocentraceae</taxon>
        <taxon>Prorocentrum</taxon>
    </lineage>
</organism>
<gene>
    <name evidence="2" type="ORF">PCOR1329_LOCUS36947</name>
</gene>
<feature type="non-terminal residue" evidence="2">
    <location>
        <position position="212"/>
    </location>
</feature>
<dbReference type="InterPro" id="IPR011129">
    <property type="entry name" value="CSD"/>
</dbReference>
<dbReference type="SUPFAM" id="SSF50249">
    <property type="entry name" value="Nucleic acid-binding proteins"/>
    <property type="match status" value="1"/>
</dbReference>
<evidence type="ECO:0000313" key="3">
    <source>
        <dbReference type="Proteomes" id="UP001189429"/>
    </source>
</evidence>
<dbReference type="Proteomes" id="UP001189429">
    <property type="component" value="Unassembled WGS sequence"/>
</dbReference>
<dbReference type="SMART" id="SM00357">
    <property type="entry name" value="CSP"/>
    <property type="match status" value="1"/>
</dbReference>
<dbReference type="Pfam" id="PF00313">
    <property type="entry name" value="CSD"/>
    <property type="match status" value="1"/>
</dbReference>
<dbReference type="InterPro" id="IPR012340">
    <property type="entry name" value="NA-bd_OB-fold"/>
</dbReference>
<proteinExistence type="predicted"/>
<reference evidence="2" key="1">
    <citation type="submission" date="2023-10" db="EMBL/GenBank/DDBJ databases">
        <authorList>
            <person name="Chen Y."/>
            <person name="Shah S."/>
            <person name="Dougan E. K."/>
            <person name="Thang M."/>
            <person name="Chan C."/>
        </authorList>
    </citation>
    <scope>NUCLEOTIDE SEQUENCE [LARGE SCALE GENOMIC DNA]</scope>
</reference>
<dbReference type="Gene3D" id="2.40.50.140">
    <property type="entry name" value="Nucleic acid-binding proteins"/>
    <property type="match status" value="1"/>
</dbReference>
<sequence length="212" mass="22745">MKMQFFTLRASPPAHSCGGRRSKSSSIRGNYFFSRACCPLRLCVSAHRSTASALEDLSEKTDPPPGRAVAATPPSSLFAPRFSIPFCVPCHPPIGAIYSPQRRRRCPPWRAPRRAPPVRGMPTGCGTLKRFIADKGFGFVAPDDGTPDLFAPKRTFIGAETDLKEGIRVTYTNELEQRTNKPFAASWSLLDGAGGAVLGGLSACLGVPAALP</sequence>
<dbReference type="PROSITE" id="PS51857">
    <property type="entry name" value="CSD_2"/>
    <property type="match status" value="1"/>
</dbReference>